<name>A0A7S3ESW4_9EUKA</name>
<sequence>MEKLDSFRMNVASMVGALRLMQQHTAAMGVEYAAAVRMRADLGDKFMRLRRDFSSQFLNHYGWNHIHAASALLSKDLRRQLDKLVICARPRLQRMDFCFWSAPPRALQVTIGTFENGLDAQLFGAPCRSLLAERQIPLYTENVLLCAMWARNVTVSEMWDSTRSGSSPYRKCMDTPSVHPGCLATAAFDRRINKTVVAIATARYRHKSWQGRGYSGPKGSV</sequence>
<organism evidence="1">
    <name type="scientific">Haptolina ericina</name>
    <dbReference type="NCBI Taxonomy" id="156174"/>
    <lineage>
        <taxon>Eukaryota</taxon>
        <taxon>Haptista</taxon>
        <taxon>Haptophyta</taxon>
        <taxon>Prymnesiophyceae</taxon>
        <taxon>Prymnesiales</taxon>
        <taxon>Prymnesiaceae</taxon>
        <taxon>Haptolina</taxon>
    </lineage>
</organism>
<gene>
    <name evidence="1" type="ORF">HERI1096_LOCUS6283</name>
</gene>
<proteinExistence type="predicted"/>
<evidence type="ECO:0000313" key="1">
    <source>
        <dbReference type="EMBL" id="CAE0105625.1"/>
    </source>
</evidence>
<dbReference type="AlphaFoldDB" id="A0A7S3ESW4"/>
<dbReference type="EMBL" id="HBHX01011293">
    <property type="protein sequence ID" value="CAE0105625.1"/>
    <property type="molecule type" value="Transcribed_RNA"/>
</dbReference>
<protein>
    <submittedName>
        <fullName evidence="1">Uncharacterized protein</fullName>
    </submittedName>
</protein>
<reference evidence="1" key="1">
    <citation type="submission" date="2021-01" db="EMBL/GenBank/DDBJ databases">
        <authorList>
            <person name="Corre E."/>
            <person name="Pelletier E."/>
            <person name="Niang G."/>
            <person name="Scheremetjew M."/>
            <person name="Finn R."/>
            <person name="Kale V."/>
            <person name="Holt S."/>
            <person name="Cochrane G."/>
            <person name="Meng A."/>
            <person name="Brown T."/>
            <person name="Cohen L."/>
        </authorList>
    </citation>
    <scope>NUCLEOTIDE SEQUENCE</scope>
    <source>
        <strain evidence="1">CCMP281</strain>
    </source>
</reference>
<accession>A0A7S3ESW4</accession>